<dbReference type="GO" id="GO:0022857">
    <property type="term" value="F:transmembrane transporter activity"/>
    <property type="evidence" value="ECO:0007669"/>
    <property type="project" value="InterPro"/>
</dbReference>
<accession>A0A8H6TPQ0</accession>
<evidence type="ECO:0000256" key="3">
    <source>
        <dbReference type="ARBA" id="ARBA00022692"/>
    </source>
</evidence>
<dbReference type="EMBL" id="JACAZE010000002">
    <property type="protein sequence ID" value="KAF7320532.1"/>
    <property type="molecule type" value="Genomic_DNA"/>
</dbReference>
<feature type="compositionally biased region" description="Low complexity" evidence="6">
    <location>
        <begin position="490"/>
        <end position="507"/>
    </location>
</feature>
<feature type="transmembrane region" description="Helical" evidence="7">
    <location>
        <begin position="354"/>
        <end position="377"/>
    </location>
</feature>
<feature type="transmembrane region" description="Helical" evidence="7">
    <location>
        <begin position="204"/>
        <end position="226"/>
    </location>
</feature>
<feature type="compositionally biased region" description="Low complexity" evidence="6">
    <location>
        <begin position="244"/>
        <end position="268"/>
    </location>
</feature>
<evidence type="ECO:0000256" key="2">
    <source>
        <dbReference type="ARBA" id="ARBA00022448"/>
    </source>
</evidence>
<dbReference type="SUPFAM" id="SSF103473">
    <property type="entry name" value="MFS general substrate transporter"/>
    <property type="match status" value="1"/>
</dbReference>
<dbReference type="InterPro" id="IPR001958">
    <property type="entry name" value="Tet-R_TetA/multi-R_MdtG-like"/>
</dbReference>
<feature type="transmembrane region" description="Helical" evidence="7">
    <location>
        <begin position="323"/>
        <end position="342"/>
    </location>
</feature>
<organism evidence="9 10">
    <name type="scientific">Mycena chlorophos</name>
    <name type="common">Agaric fungus</name>
    <name type="synonym">Agaricus chlorophos</name>
    <dbReference type="NCBI Taxonomy" id="658473"/>
    <lineage>
        <taxon>Eukaryota</taxon>
        <taxon>Fungi</taxon>
        <taxon>Dikarya</taxon>
        <taxon>Basidiomycota</taxon>
        <taxon>Agaricomycotina</taxon>
        <taxon>Agaricomycetes</taxon>
        <taxon>Agaricomycetidae</taxon>
        <taxon>Agaricales</taxon>
        <taxon>Marasmiineae</taxon>
        <taxon>Mycenaceae</taxon>
        <taxon>Mycena</taxon>
    </lineage>
</organism>
<comment type="subcellular location">
    <subcellularLocation>
        <location evidence="1">Membrane</location>
        <topology evidence="1">Multi-pass membrane protein</topology>
    </subcellularLocation>
</comment>
<feature type="transmembrane region" description="Helical" evidence="7">
    <location>
        <begin position="460"/>
        <end position="478"/>
    </location>
</feature>
<keyword evidence="3 7" id="KW-0812">Transmembrane</keyword>
<dbReference type="GO" id="GO:0016020">
    <property type="term" value="C:membrane"/>
    <property type="evidence" value="ECO:0007669"/>
    <property type="project" value="UniProtKB-SubCell"/>
</dbReference>
<dbReference type="InterPro" id="IPR020846">
    <property type="entry name" value="MFS_dom"/>
</dbReference>
<keyword evidence="5 7" id="KW-0472">Membrane</keyword>
<evidence type="ECO:0000256" key="4">
    <source>
        <dbReference type="ARBA" id="ARBA00022989"/>
    </source>
</evidence>
<gene>
    <name evidence="9" type="ORF">HMN09_00136900</name>
</gene>
<dbReference type="PANTHER" id="PTHR23504:SF15">
    <property type="entry name" value="MAJOR FACILITATOR SUPERFAMILY (MFS) PROFILE DOMAIN-CONTAINING PROTEIN"/>
    <property type="match status" value="1"/>
</dbReference>
<dbReference type="PANTHER" id="PTHR23504">
    <property type="entry name" value="MAJOR FACILITATOR SUPERFAMILY DOMAIN-CONTAINING PROTEIN 10"/>
    <property type="match status" value="1"/>
</dbReference>
<dbReference type="OrthoDB" id="419616at2759"/>
<dbReference type="Proteomes" id="UP000613580">
    <property type="component" value="Unassembled WGS sequence"/>
</dbReference>
<dbReference type="PROSITE" id="PS50850">
    <property type="entry name" value="MFS"/>
    <property type="match status" value="1"/>
</dbReference>
<keyword evidence="2" id="KW-0813">Transport</keyword>
<feature type="region of interest" description="Disordered" evidence="6">
    <location>
        <begin position="484"/>
        <end position="516"/>
    </location>
</feature>
<proteinExistence type="predicted"/>
<evidence type="ECO:0000256" key="6">
    <source>
        <dbReference type="SAM" id="MobiDB-lite"/>
    </source>
</evidence>
<name>A0A8H6TPQ0_MYCCL</name>
<evidence type="ECO:0000256" key="7">
    <source>
        <dbReference type="SAM" id="Phobius"/>
    </source>
</evidence>
<dbReference type="InterPro" id="IPR011701">
    <property type="entry name" value="MFS"/>
</dbReference>
<keyword evidence="10" id="KW-1185">Reference proteome</keyword>
<comment type="caution">
    <text evidence="9">The sequence shown here is derived from an EMBL/GenBank/DDBJ whole genome shotgun (WGS) entry which is preliminary data.</text>
</comment>
<keyword evidence="4 7" id="KW-1133">Transmembrane helix</keyword>
<evidence type="ECO:0000313" key="9">
    <source>
        <dbReference type="EMBL" id="KAF7320532.1"/>
    </source>
</evidence>
<feature type="region of interest" description="Disordered" evidence="6">
    <location>
        <begin position="1"/>
        <end position="20"/>
    </location>
</feature>
<reference evidence="9" key="1">
    <citation type="submission" date="2020-05" db="EMBL/GenBank/DDBJ databases">
        <title>Mycena genomes resolve the evolution of fungal bioluminescence.</title>
        <authorList>
            <person name="Tsai I.J."/>
        </authorList>
    </citation>
    <scope>NUCLEOTIDE SEQUENCE</scope>
    <source>
        <strain evidence="9">110903Hualien_Pintung</strain>
    </source>
</reference>
<dbReference type="AlphaFoldDB" id="A0A8H6TPQ0"/>
<dbReference type="Pfam" id="PF07690">
    <property type="entry name" value="MFS_1"/>
    <property type="match status" value="1"/>
</dbReference>
<dbReference type="InterPro" id="IPR036259">
    <property type="entry name" value="MFS_trans_sf"/>
</dbReference>
<dbReference type="PRINTS" id="PR01035">
    <property type="entry name" value="TCRTETA"/>
</dbReference>
<evidence type="ECO:0000256" key="1">
    <source>
        <dbReference type="ARBA" id="ARBA00004141"/>
    </source>
</evidence>
<feature type="region of interest" description="Disordered" evidence="6">
    <location>
        <begin position="244"/>
        <end position="272"/>
    </location>
</feature>
<dbReference type="Gene3D" id="1.20.1250.20">
    <property type="entry name" value="MFS general substrate transporter like domains"/>
    <property type="match status" value="1"/>
</dbReference>
<feature type="transmembrane region" description="Helical" evidence="7">
    <location>
        <begin position="389"/>
        <end position="417"/>
    </location>
</feature>
<evidence type="ECO:0000259" key="8">
    <source>
        <dbReference type="PROSITE" id="PS50850"/>
    </source>
</evidence>
<feature type="domain" description="Major facilitator superfamily (MFS) profile" evidence="8">
    <location>
        <begin position="29"/>
        <end position="489"/>
    </location>
</feature>
<feature type="transmembrane region" description="Helical" evidence="7">
    <location>
        <begin position="102"/>
        <end position="120"/>
    </location>
</feature>
<feature type="transmembrane region" description="Helical" evidence="7">
    <location>
        <begin position="30"/>
        <end position="50"/>
    </location>
</feature>
<evidence type="ECO:0000256" key="5">
    <source>
        <dbReference type="ARBA" id="ARBA00023136"/>
    </source>
</evidence>
<protein>
    <submittedName>
        <fullName evidence="9">MFS domain-containing protein</fullName>
    </submittedName>
</protein>
<evidence type="ECO:0000313" key="10">
    <source>
        <dbReference type="Proteomes" id="UP000613580"/>
    </source>
</evidence>
<sequence>MSSGANDASDNPAPAKDAHKERTPMPKMQLFILLAVQFAEPVTALVIYPFVVQFVRDIGVTHGDETKVGFYAGILESSFFLAESLTVFQFGRLSDTYGRRPVLLFAPLGLALSMLGFGLSSNYWSMLFWRCVQGMGNGNTGVARTAMSEISDESNIADMFSFLPLTWSTGVTLGPAMGGILANPATKWPDSVLGHIELLRVHPYFLPCAVAGSVAFAAFVLAWIGLKESLPSALKKKAVDLSPTETSPLLPPSESSASSSTTALANDSSAKDEDERLPIRALLTRPVVIALINHGFLSFTEMSHSALLPIIYATPIELGGLGLLPHSIGLLMGSVGIVNAVIQASLGGWTIRRFGARTVFTAGFVAITLELLAYPVLNLLARRAGRVDAFVWLAIAAQLSCSVFVYFAYSVTSLFVLASSPNRGNVGAVSGLSATLSTSLRALAPTIATSLFALSVTHDVLRGYAGFLVLAAVALGGVRATRMLPKEPGNGSTPSSSNASSGDSATPDAAASGASG</sequence>